<dbReference type="AlphaFoldDB" id="A0A8J2RTK0"/>
<proteinExistence type="predicted"/>
<dbReference type="OrthoDB" id="6351418at2759"/>
<comment type="caution">
    <text evidence="2">The sequence shown here is derived from an EMBL/GenBank/DDBJ whole genome shotgun (WGS) entry which is preliminary data.</text>
</comment>
<dbReference type="PANTHER" id="PTHR28594">
    <property type="entry name" value="ATR-INTERACTING PROTEIN"/>
    <property type="match status" value="1"/>
</dbReference>
<dbReference type="PANTHER" id="PTHR28594:SF1">
    <property type="entry name" value="ATR-INTERACTING PROTEIN"/>
    <property type="match status" value="1"/>
</dbReference>
<feature type="compositionally biased region" description="Polar residues" evidence="1">
    <location>
        <begin position="198"/>
        <end position="211"/>
    </location>
</feature>
<evidence type="ECO:0000256" key="1">
    <source>
        <dbReference type="SAM" id="MobiDB-lite"/>
    </source>
</evidence>
<dbReference type="InterPro" id="IPR033349">
    <property type="entry name" value="ATRIP"/>
</dbReference>
<dbReference type="EMBL" id="CAKKLH010000146">
    <property type="protein sequence ID" value="CAH0104621.1"/>
    <property type="molecule type" value="Genomic_DNA"/>
</dbReference>
<keyword evidence="3" id="KW-1185">Reference proteome</keyword>
<protein>
    <submittedName>
        <fullName evidence="2">Uncharacterized protein</fullName>
    </submittedName>
</protein>
<evidence type="ECO:0000313" key="2">
    <source>
        <dbReference type="EMBL" id="CAH0104621.1"/>
    </source>
</evidence>
<sequence length="544" mass="61405">MDDLWGDDDLDADVVEECVLLATQASFCSPKPQPQQPEPSFTESRSDFAFEFKQPSTFNHHSQVQQASQKVPPSMSRSLSLTEPKISNNVVSTNFVDEGELEKLKEENRRLSETNLVKNGETTILRADLQNIRSVMEKREVEASQQIASLQKKVTLIDTQYSKQLEASKTEMRFKELELEELRNKCKKMEQNVKEQQKNITAPSAQAQESPNGRKFLNRSTFEMTKYEGRKIATVETGIQTEAFKRFRSDSSNSELKLDNATETAILIETLKFSLLSSVHNNAGPSYTTVLEQLKMRMISGADQADLVKLFHSNEPSIVEMICNNLESLKNTDRLKSHVEFLVCWITHILPSIEKPKQDRLIQTVLSEIRRTSFMDMMSTLSAIIACFGLAPVCNRQSGCLLEKVALSLKDAYPSLTPEDQFRAAQKLVLTLSTMLASPATENPKKCLCIPHLLKSLVYVVQHQTEIEGLTPYAADRRLKLLVQAFRLSLSILSSRREPWLTYKQSPAEVNRLYTVLTAIVDPLPNDISNEINVSAFTLPGFGF</sequence>
<name>A0A8J2RTK0_9CRUS</name>
<evidence type="ECO:0000313" key="3">
    <source>
        <dbReference type="Proteomes" id="UP000789390"/>
    </source>
</evidence>
<dbReference type="GO" id="GO:0006281">
    <property type="term" value="P:DNA repair"/>
    <property type="evidence" value="ECO:0007669"/>
    <property type="project" value="TreeGrafter"/>
</dbReference>
<dbReference type="Proteomes" id="UP000789390">
    <property type="component" value="Unassembled WGS sequence"/>
</dbReference>
<dbReference type="GO" id="GO:0000077">
    <property type="term" value="P:DNA damage checkpoint signaling"/>
    <property type="evidence" value="ECO:0007669"/>
    <property type="project" value="InterPro"/>
</dbReference>
<reference evidence="2" key="1">
    <citation type="submission" date="2021-11" db="EMBL/GenBank/DDBJ databases">
        <authorList>
            <person name="Schell T."/>
        </authorList>
    </citation>
    <scope>NUCLEOTIDE SEQUENCE</scope>
    <source>
        <strain evidence="2">M5</strain>
    </source>
</reference>
<feature type="region of interest" description="Disordered" evidence="1">
    <location>
        <begin position="191"/>
        <end position="218"/>
    </location>
</feature>
<organism evidence="2 3">
    <name type="scientific">Daphnia galeata</name>
    <dbReference type="NCBI Taxonomy" id="27404"/>
    <lineage>
        <taxon>Eukaryota</taxon>
        <taxon>Metazoa</taxon>
        <taxon>Ecdysozoa</taxon>
        <taxon>Arthropoda</taxon>
        <taxon>Crustacea</taxon>
        <taxon>Branchiopoda</taxon>
        <taxon>Diplostraca</taxon>
        <taxon>Cladocera</taxon>
        <taxon>Anomopoda</taxon>
        <taxon>Daphniidae</taxon>
        <taxon>Daphnia</taxon>
    </lineage>
</organism>
<gene>
    <name evidence="2" type="ORF">DGAL_LOCUS7530</name>
</gene>
<accession>A0A8J2RTK0</accession>